<proteinExistence type="predicted"/>
<dbReference type="OrthoDB" id="9131955at2"/>
<organism evidence="2 3">
    <name type="scientific">Polynucleobacter aenigmaticus</name>
    <dbReference type="NCBI Taxonomy" id="1743164"/>
    <lineage>
        <taxon>Bacteria</taxon>
        <taxon>Pseudomonadati</taxon>
        <taxon>Pseudomonadota</taxon>
        <taxon>Betaproteobacteria</taxon>
        <taxon>Burkholderiales</taxon>
        <taxon>Burkholderiaceae</taxon>
        <taxon>Polynucleobacter</taxon>
    </lineage>
</organism>
<feature type="transmembrane region" description="Helical" evidence="1">
    <location>
        <begin position="25"/>
        <end position="44"/>
    </location>
</feature>
<name>A0A254PZL4_9BURK</name>
<protein>
    <recommendedName>
        <fullName evidence="4">Transmembrane protein</fullName>
    </recommendedName>
</protein>
<evidence type="ECO:0000313" key="3">
    <source>
        <dbReference type="Proteomes" id="UP000198104"/>
    </source>
</evidence>
<dbReference type="Proteomes" id="UP000198104">
    <property type="component" value="Unassembled WGS sequence"/>
</dbReference>
<comment type="caution">
    <text evidence="2">The sequence shown here is derived from an EMBL/GenBank/DDBJ whole genome shotgun (WGS) entry which is preliminary data.</text>
</comment>
<feature type="transmembrane region" description="Helical" evidence="1">
    <location>
        <begin position="92"/>
        <end position="109"/>
    </location>
</feature>
<dbReference type="EMBL" id="NGUO01000009">
    <property type="protein sequence ID" value="OWS71734.1"/>
    <property type="molecule type" value="Genomic_DNA"/>
</dbReference>
<evidence type="ECO:0000256" key="1">
    <source>
        <dbReference type="SAM" id="Phobius"/>
    </source>
</evidence>
<reference evidence="2 3" key="1">
    <citation type="submission" date="2017-05" db="EMBL/GenBank/DDBJ databases">
        <title>Polynucleobacter sp. MWH-K35W1 isolated from the permanently anoxic monimolimnion of a meromictic lake.</title>
        <authorList>
            <person name="Hahn M.W."/>
        </authorList>
    </citation>
    <scope>NUCLEOTIDE SEQUENCE [LARGE SCALE GENOMIC DNA]</scope>
    <source>
        <strain evidence="2 3">MWH-K35W1</strain>
    </source>
</reference>
<evidence type="ECO:0008006" key="4">
    <source>
        <dbReference type="Google" id="ProtNLM"/>
    </source>
</evidence>
<feature type="transmembrane region" description="Helical" evidence="1">
    <location>
        <begin position="142"/>
        <end position="171"/>
    </location>
</feature>
<evidence type="ECO:0000313" key="2">
    <source>
        <dbReference type="EMBL" id="OWS71734.1"/>
    </source>
</evidence>
<keyword evidence="1" id="KW-1133">Transmembrane helix</keyword>
<keyword evidence="3" id="KW-1185">Reference proteome</keyword>
<keyword evidence="1" id="KW-0472">Membrane</keyword>
<keyword evidence="1" id="KW-0812">Transmembrane</keyword>
<sequence length="179" mass="19457">MNNIQAPKKNSPSFKTKAKEELTKALQLSIYFGIWFCALAFLGATSLDERPIPLSIFGFALIKAVFCAKFMLVGQAIIPIKVNAKNGIVTSLILESLVYLLVVVGLNYLEAGTHGLIHGKGFISSLADFGRSNPLHVVAMSIVYWLIVWPYLLLVGLKLAIGSTATLEILFGNKSQSSK</sequence>
<feature type="transmembrane region" description="Helical" evidence="1">
    <location>
        <begin position="56"/>
        <end position="80"/>
    </location>
</feature>
<gene>
    <name evidence="2" type="ORF">CBI30_06555</name>
</gene>
<dbReference type="AlphaFoldDB" id="A0A254PZL4"/>
<accession>A0A254PZL4</accession>
<dbReference type="RefSeq" id="WP_088527500.1">
    <property type="nucleotide sequence ID" value="NZ_NGUO01000009.1"/>
</dbReference>